<evidence type="ECO:0000313" key="2">
    <source>
        <dbReference type="Proteomes" id="UP001152799"/>
    </source>
</evidence>
<dbReference type="InterPro" id="IPR050784">
    <property type="entry name" value="IAP"/>
</dbReference>
<reference evidence="1" key="1">
    <citation type="submission" date="2022-01" db="EMBL/GenBank/DDBJ databases">
        <authorList>
            <person name="King R."/>
        </authorList>
    </citation>
    <scope>NUCLEOTIDE SEQUENCE</scope>
</reference>
<protein>
    <submittedName>
        <fullName evidence="1">Uncharacterized protein</fullName>
    </submittedName>
</protein>
<evidence type="ECO:0000313" key="1">
    <source>
        <dbReference type="EMBL" id="CAG9773488.1"/>
    </source>
</evidence>
<keyword evidence="2" id="KW-1185">Reference proteome</keyword>
<dbReference type="SUPFAM" id="SSF57924">
    <property type="entry name" value="Inhibitor of apoptosis (IAP) repeat"/>
    <property type="match status" value="1"/>
</dbReference>
<dbReference type="GO" id="GO:0005634">
    <property type="term" value="C:nucleus"/>
    <property type="evidence" value="ECO:0007669"/>
    <property type="project" value="TreeGrafter"/>
</dbReference>
<organism evidence="1 2">
    <name type="scientific">Ceutorhynchus assimilis</name>
    <name type="common">cabbage seed weevil</name>
    <dbReference type="NCBI Taxonomy" id="467358"/>
    <lineage>
        <taxon>Eukaryota</taxon>
        <taxon>Metazoa</taxon>
        <taxon>Ecdysozoa</taxon>
        <taxon>Arthropoda</taxon>
        <taxon>Hexapoda</taxon>
        <taxon>Insecta</taxon>
        <taxon>Pterygota</taxon>
        <taxon>Neoptera</taxon>
        <taxon>Endopterygota</taxon>
        <taxon>Coleoptera</taxon>
        <taxon>Polyphaga</taxon>
        <taxon>Cucujiformia</taxon>
        <taxon>Curculionidae</taxon>
        <taxon>Ceutorhynchinae</taxon>
        <taxon>Ceutorhynchus</taxon>
    </lineage>
</organism>
<dbReference type="Pfam" id="PF00653">
    <property type="entry name" value="BIR"/>
    <property type="match status" value="1"/>
</dbReference>
<name>A0A9N9QSD4_9CUCU</name>
<proteinExistence type="predicted"/>
<sequence>MCDPVSHLTFNDDLNFNNDLNSFDNVENATPFFNAFNNVCKEHGFEECISCYMNIPFLDFSNDSLPDSFNLSDSSDFEILDEKREVNVDIFENLAPQPSTSQAVPNSTINTLDLISSDFPSFDINIQNNLEFNNEISTKKDEIENVNQTHDLSKFINSKNKADLSTSNLRQCSSTINNMAFVCTHCLKEFKQKRYIKKHILKTCVKSNDPSKVEDFIIDVEQTFFKKEQTRFCQECSKNVDIQTWNAHLRTNIHKNNSTIKYGNGIDMIRSAFKCRIASYKIYSQKYHVDIKYFLNEARENIFLLIRQKQQEHQSIKVNAELFGVYYSPTLNNMSVKSFNTPFFIVVESTDLDEIYENLLKIISSKADELPERDSEDDNMVIMKNSVPEDYFTYKNFEQRLLSFKNWKGKLSPMQLAKAGFYYTQVSDICECPYCKIQAYNWEVNDSLLEEHLIYCKNCPYAQCEYKAMLCFENVSIYKMFSKISSSARESEKSKVNDSSIISAKRYYLNNSQTKFINIGLAVEYNFEPHIQIGGKNNQSILLTEEEWNSILQYQGVISCYSCSYNNFTEPLYIHQVAVYFEKLEQIPLIKIVKGDCYIYLGNESICKLWELVPLIDYRLDILRKQKFNTYLNFFKSSGPIEEDNLQKIQDNLSLKDHPNSENVSTMLECLICYPKQLIQQLKLKRSHEKSSFF</sequence>
<dbReference type="EMBL" id="OU892285">
    <property type="protein sequence ID" value="CAG9773488.1"/>
    <property type="molecule type" value="Genomic_DNA"/>
</dbReference>
<dbReference type="GO" id="GO:0005737">
    <property type="term" value="C:cytoplasm"/>
    <property type="evidence" value="ECO:0007669"/>
    <property type="project" value="TreeGrafter"/>
</dbReference>
<dbReference type="Gene3D" id="1.10.1170.10">
    <property type="entry name" value="Inhibitor Of Apoptosis Protein (2mihbC-IAP-1), Chain A"/>
    <property type="match status" value="1"/>
</dbReference>
<dbReference type="CDD" id="cd00022">
    <property type="entry name" value="BIR"/>
    <property type="match status" value="1"/>
</dbReference>
<dbReference type="PANTHER" id="PTHR10044">
    <property type="entry name" value="INHIBITOR OF APOPTOSIS"/>
    <property type="match status" value="1"/>
</dbReference>
<dbReference type="SMART" id="SM00238">
    <property type="entry name" value="BIR"/>
    <property type="match status" value="1"/>
</dbReference>
<dbReference type="InterPro" id="IPR001370">
    <property type="entry name" value="BIR_rpt"/>
</dbReference>
<dbReference type="PANTHER" id="PTHR10044:SF139">
    <property type="entry name" value="DEATH-ASSOCIATED INHIBITOR OF APOPTOSIS 2"/>
    <property type="match status" value="1"/>
</dbReference>
<dbReference type="AlphaFoldDB" id="A0A9N9QSD4"/>
<dbReference type="Proteomes" id="UP001152799">
    <property type="component" value="Chromosome 9"/>
</dbReference>
<gene>
    <name evidence="1" type="ORF">CEUTPL_LOCUS13878</name>
</gene>
<accession>A0A9N9QSD4</accession>
<dbReference type="PROSITE" id="PS50143">
    <property type="entry name" value="BIR_REPEAT_2"/>
    <property type="match status" value="1"/>
</dbReference>
<dbReference type="OrthoDB" id="6768731at2759"/>